<feature type="signal peptide" evidence="1">
    <location>
        <begin position="1"/>
        <end position="21"/>
    </location>
</feature>
<evidence type="ECO:0000313" key="2">
    <source>
        <dbReference type="EMBL" id="MBG9378747.1"/>
    </source>
</evidence>
<organism evidence="2 3">
    <name type="scientific">Panacibacter microcysteis</name>
    <dbReference type="NCBI Taxonomy" id="2793269"/>
    <lineage>
        <taxon>Bacteria</taxon>
        <taxon>Pseudomonadati</taxon>
        <taxon>Bacteroidota</taxon>
        <taxon>Chitinophagia</taxon>
        <taxon>Chitinophagales</taxon>
        <taxon>Chitinophagaceae</taxon>
        <taxon>Panacibacter</taxon>
    </lineage>
</organism>
<evidence type="ECO:0000313" key="3">
    <source>
        <dbReference type="Proteomes" id="UP000628448"/>
    </source>
</evidence>
<dbReference type="RefSeq" id="WP_196992853.1">
    <property type="nucleotide sequence ID" value="NZ_JADWYR010000004.1"/>
</dbReference>
<reference evidence="2" key="1">
    <citation type="submission" date="2020-11" db="EMBL/GenBank/DDBJ databases">
        <title>Bacterial whole genome sequence for Panacibacter sp. DH6.</title>
        <authorList>
            <person name="Le V."/>
            <person name="Ko S."/>
            <person name="Ahn C.-Y."/>
            <person name="Oh H.-M."/>
        </authorList>
    </citation>
    <scope>NUCLEOTIDE SEQUENCE</scope>
    <source>
        <strain evidence="2">DH6</strain>
    </source>
</reference>
<keyword evidence="1" id="KW-0732">Signal</keyword>
<dbReference type="Proteomes" id="UP000628448">
    <property type="component" value="Unassembled WGS sequence"/>
</dbReference>
<evidence type="ECO:0000256" key="1">
    <source>
        <dbReference type="SAM" id="SignalP"/>
    </source>
</evidence>
<proteinExistence type="predicted"/>
<accession>A0A931H0K0</accession>
<dbReference type="InterPro" id="IPR021345">
    <property type="entry name" value="DUF2961"/>
</dbReference>
<sequence>MKTLRFVLLLMVNGMAISAYTQQTITAADEIKQLYDLSLLPAYRSKTYSAQVSSYDTTGGNNDGFNGDYSFVRRNADSSLVILDVRGAGTVNRIWTPTPNSDTLDFYIDDAAQPSLSVCFNDLFSGKVFPFVQPLCGNQLGGYYCYYPVLFQKHCVIVTRGKKMLFYQVGYRLYQNGTTVQSFNISRSDEVKTALGALERVWNTSPGKTAKGINASSGDGKTVETSIRIKPGETKKVFSCIQGGRITGLEITPAASVATLSKNLLLRVYWDDEPGPAIDCPVSDFFGFAFGRPSMQSMLIGTADNTCYSWLPMPFDKKARVEIVYRADKDSSLPNLDIRAAIAYTLQPRLAAKEGRFYAYRNSGVTTDGKPHVLLDVQGKGHYVGAVLQAQGLQTGMTLFFEGDDSTEIDQTLRFHGTGSEDYFNGGWYALLNRWDARMSLPLHGSLDYSLAFARTGGYRFYLSDKMSFEKHLFHSIEHGGEHNAVPGIYTSISYFYCDRNPLSPAIYTTENTTVYLPDTISIYPQFASVVPGEDISIKTTWENNDIGQSFDITAGNNSLLKINLEDVPPGVYKLLVSYAAQPGGCMFSLWQRQTKISADFSSRATATAVKEVEAGKITLTALNSSVTFRFTATDQRKKFLWRKLILVKLKD</sequence>
<dbReference type="EMBL" id="JADWYR010000004">
    <property type="protein sequence ID" value="MBG9378747.1"/>
    <property type="molecule type" value="Genomic_DNA"/>
</dbReference>
<name>A0A931H0K0_9BACT</name>
<dbReference type="Pfam" id="PF11175">
    <property type="entry name" value="DUF2961"/>
    <property type="match status" value="1"/>
</dbReference>
<dbReference type="AlphaFoldDB" id="A0A931H0K0"/>
<protein>
    <submittedName>
        <fullName evidence="2">DUF2961 domain-containing protein</fullName>
    </submittedName>
</protein>
<feature type="chain" id="PRO_5037173658" evidence="1">
    <location>
        <begin position="22"/>
        <end position="652"/>
    </location>
</feature>
<dbReference type="Gene3D" id="2.60.120.1390">
    <property type="match status" value="3"/>
</dbReference>
<gene>
    <name evidence="2" type="ORF">I5907_21120</name>
</gene>
<keyword evidence="3" id="KW-1185">Reference proteome</keyword>
<comment type="caution">
    <text evidence="2">The sequence shown here is derived from an EMBL/GenBank/DDBJ whole genome shotgun (WGS) entry which is preliminary data.</text>
</comment>